<dbReference type="InterPro" id="IPR036291">
    <property type="entry name" value="NAD(P)-bd_dom_sf"/>
</dbReference>
<dbReference type="Pfam" id="PF01370">
    <property type="entry name" value="Epimerase"/>
    <property type="match status" value="1"/>
</dbReference>
<feature type="domain" description="NAD-dependent epimerase/dehydratase" evidence="1">
    <location>
        <begin position="4"/>
        <end position="220"/>
    </location>
</feature>
<gene>
    <name evidence="2" type="ORF">J2Z37_001410</name>
</gene>
<sequence>MKKALVLGATGGIGSALVKELADRGTQVVAFARNKGKLEQLAQGNNLIQVFKGDVFEKEDLLTAAADVDHIYHSVNIPYPEWEQKQPLLMNNILETAKQRQLKLAIVDNIYAYGRANGAPIDEEHPKQPHTKKGKIRLQLETMAKQSGVPVLIAHFPDFYGPDAGNTLLNYLFDAVLKNKKAMYVGDQKIAREYLYTPDGAKALVDLSLHDQAYGQNWNIPGAGTITGEEIAKLVKEYTGYNRKITTVTKNMIRFVGLFDRFMREYLEMYYLNEEPVILKGDKYEQYIGKLPRTPYQEGIKETLKEMEDSER</sequence>
<evidence type="ECO:0000313" key="3">
    <source>
        <dbReference type="Proteomes" id="UP001519343"/>
    </source>
</evidence>
<keyword evidence="3" id="KW-1185">Reference proteome</keyword>
<reference evidence="2 3" key="1">
    <citation type="submission" date="2021-03" db="EMBL/GenBank/DDBJ databases">
        <title>Genomic Encyclopedia of Type Strains, Phase IV (KMG-IV): sequencing the most valuable type-strain genomes for metagenomic binning, comparative biology and taxonomic classification.</title>
        <authorList>
            <person name="Goeker M."/>
        </authorList>
    </citation>
    <scope>NUCLEOTIDE SEQUENCE [LARGE SCALE GENOMIC DNA]</scope>
    <source>
        <strain evidence="2 3">DSM 24738</strain>
    </source>
</reference>
<dbReference type="SUPFAM" id="SSF51735">
    <property type="entry name" value="NAD(P)-binding Rossmann-fold domains"/>
    <property type="match status" value="1"/>
</dbReference>
<dbReference type="PANTHER" id="PTHR48079:SF6">
    <property type="entry name" value="NAD(P)-BINDING DOMAIN-CONTAINING PROTEIN-RELATED"/>
    <property type="match status" value="1"/>
</dbReference>
<dbReference type="InterPro" id="IPR051783">
    <property type="entry name" value="NAD(P)-dependent_oxidoreduct"/>
</dbReference>
<dbReference type="Proteomes" id="UP001519343">
    <property type="component" value="Unassembled WGS sequence"/>
</dbReference>
<name>A0ABS4GMA8_9BACL</name>
<dbReference type="InterPro" id="IPR001509">
    <property type="entry name" value="Epimerase_deHydtase"/>
</dbReference>
<proteinExistence type="predicted"/>
<protein>
    <submittedName>
        <fullName evidence="2">Nucleoside-diphosphate-sugar epimerase</fullName>
    </submittedName>
</protein>
<dbReference type="Gene3D" id="3.40.50.720">
    <property type="entry name" value="NAD(P)-binding Rossmann-like Domain"/>
    <property type="match status" value="1"/>
</dbReference>
<comment type="caution">
    <text evidence="2">The sequence shown here is derived from an EMBL/GenBank/DDBJ whole genome shotgun (WGS) entry which is preliminary data.</text>
</comment>
<evidence type="ECO:0000313" key="2">
    <source>
        <dbReference type="EMBL" id="MBP1931413.1"/>
    </source>
</evidence>
<organism evidence="2 3">
    <name type="scientific">Ammoniphilus resinae</name>
    <dbReference type="NCBI Taxonomy" id="861532"/>
    <lineage>
        <taxon>Bacteria</taxon>
        <taxon>Bacillati</taxon>
        <taxon>Bacillota</taxon>
        <taxon>Bacilli</taxon>
        <taxon>Bacillales</taxon>
        <taxon>Paenibacillaceae</taxon>
        <taxon>Aneurinibacillus group</taxon>
        <taxon>Ammoniphilus</taxon>
    </lineage>
</organism>
<dbReference type="EMBL" id="JAGGKT010000002">
    <property type="protein sequence ID" value="MBP1931413.1"/>
    <property type="molecule type" value="Genomic_DNA"/>
</dbReference>
<evidence type="ECO:0000259" key="1">
    <source>
        <dbReference type="Pfam" id="PF01370"/>
    </source>
</evidence>
<accession>A0ABS4GMA8</accession>
<dbReference type="PANTHER" id="PTHR48079">
    <property type="entry name" value="PROTEIN YEEZ"/>
    <property type="match status" value="1"/>
</dbReference>
<dbReference type="RefSeq" id="WP_209809477.1">
    <property type="nucleotide sequence ID" value="NZ_JAGGKT010000002.1"/>
</dbReference>